<proteinExistence type="predicted"/>
<dbReference type="PANTHER" id="PTHR13136:SF11">
    <property type="entry name" value="TESTIS-EXPRESSED PROTEIN 30"/>
    <property type="match status" value="1"/>
</dbReference>
<evidence type="ECO:0000313" key="2">
    <source>
        <dbReference type="EMBL" id="WLD59612.1"/>
    </source>
</evidence>
<name>A0AB38YK32_9GAMM</name>
<dbReference type="SUPFAM" id="SSF53474">
    <property type="entry name" value="alpha/beta-Hydrolases"/>
    <property type="match status" value="1"/>
</dbReference>
<dbReference type="GO" id="GO:0016787">
    <property type="term" value="F:hydrolase activity"/>
    <property type="evidence" value="ECO:0007669"/>
    <property type="project" value="UniProtKB-KW"/>
</dbReference>
<accession>A0AB38YK32</accession>
<protein>
    <submittedName>
        <fullName evidence="2">Alpha/beta hydrolase</fullName>
    </submittedName>
</protein>
<dbReference type="InterPro" id="IPR046879">
    <property type="entry name" value="KANL3/Tex30_Abhydrolase"/>
</dbReference>
<keyword evidence="2" id="KW-0378">Hydrolase</keyword>
<dbReference type="RefSeq" id="WP_304996904.1">
    <property type="nucleotide sequence ID" value="NZ_CP101717.1"/>
</dbReference>
<dbReference type="InterPro" id="IPR026555">
    <property type="entry name" value="NSL3/Tex30"/>
</dbReference>
<feature type="domain" description="KANL3/Tex30 alpha/beta hydrolase-like" evidence="1">
    <location>
        <begin position="13"/>
        <end position="199"/>
    </location>
</feature>
<evidence type="ECO:0000259" key="1">
    <source>
        <dbReference type="Pfam" id="PF20408"/>
    </source>
</evidence>
<gene>
    <name evidence="2" type="ORF">NFC81_07465</name>
</gene>
<sequence>MSRYLKNTSTNPQARILLLHGAGAPMDSDWMNTVAATFNEKGLDVVRWEFDYMHRRRIDGKKRPPVKAPKLLAELAEVVADLASWDGMPLIVAGKSMGGRMATLLQAQHPDLPITRLIALGYPFHPTGKPDRLRVDHFPDITCPLNIVQGTNDTMGGKDLVSSLNLPSDIVITWIDGGNHDLRPKGLKAGEVMGHLADTVRGIAI</sequence>
<dbReference type="PANTHER" id="PTHR13136">
    <property type="entry name" value="TESTIS DEVELOPMENT PROTEIN PRTD"/>
    <property type="match status" value="1"/>
</dbReference>
<dbReference type="Gene3D" id="3.40.50.1820">
    <property type="entry name" value="alpha/beta hydrolase"/>
    <property type="match status" value="1"/>
</dbReference>
<organism evidence="2">
    <name type="scientific">Salinispirillum sp. LH 10-3-1</name>
    <dbReference type="NCBI Taxonomy" id="2952525"/>
    <lineage>
        <taxon>Bacteria</taxon>
        <taxon>Pseudomonadati</taxon>
        <taxon>Pseudomonadota</taxon>
        <taxon>Gammaproteobacteria</taxon>
        <taxon>Oceanospirillales</taxon>
        <taxon>Saccharospirillaceae</taxon>
        <taxon>Salinispirillum</taxon>
    </lineage>
</organism>
<dbReference type="Pfam" id="PF20408">
    <property type="entry name" value="Abhydrolase_11"/>
    <property type="match status" value="1"/>
</dbReference>
<dbReference type="AlphaFoldDB" id="A0AB38YK32"/>
<dbReference type="EMBL" id="CP101717">
    <property type="protein sequence ID" value="WLD59612.1"/>
    <property type="molecule type" value="Genomic_DNA"/>
</dbReference>
<dbReference type="InterPro" id="IPR029058">
    <property type="entry name" value="AB_hydrolase_fold"/>
</dbReference>
<reference evidence="2" key="1">
    <citation type="submission" date="2022-07" db="EMBL/GenBank/DDBJ databases">
        <title>Complete genome sequence of Salinispirillum sp. LH10-3-1 capable of multiple carbohydrate inversion isolated from a soda lake.</title>
        <authorList>
            <person name="Liu J."/>
            <person name="Zhai Y."/>
            <person name="Zhang H."/>
            <person name="Yang H."/>
            <person name="Qu J."/>
            <person name="Li J."/>
        </authorList>
    </citation>
    <scope>NUCLEOTIDE SEQUENCE</scope>
    <source>
        <strain evidence="2">LH 10-3-1</strain>
    </source>
</reference>